<feature type="chain" id="PRO_5040317472" evidence="1">
    <location>
        <begin position="21"/>
        <end position="315"/>
    </location>
</feature>
<organism evidence="2 3">
    <name type="scientific">Lunasporangiospora selenospora</name>
    <dbReference type="NCBI Taxonomy" id="979761"/>
    <lineage>
        <taxon>Eukaryota</taxon>
        <taxon>Fungi</taxon>
        <taxon>Fungi incertae sedis</taxon>
        <taxon>Mucoromycota</taxon>
        <taxon>Mortierellomycotina</taxon>
        <taxon>Mortierellomycetes</taxon>
        <taxon>Mortierellales</taxon>
        <taxon>Mortierellaceae</taxon>
        <taxon>Lunasporangiospora</taxon>
    </lineage>
</organism>
<proteinExistence type="predicted"/>
<gene>
    <name evidence="2" type="ORF">BGW38_003227</name>
</gene>
<dbReference type="OrthoDB" id="2346177at2759"/>
<accession>A0A9P6FT03</accession>
<evidence type="ECO:0000313" key="3">
    <source>
        <dbReference type="Proteomes" id="UP000780801"/>
    </source>
</evidence>
<protein>
    <submittedName>
        <fullName evidence="2">Uncharacterized protein</fullName>
    </submittedName>
</protein>
<comment type="caution">
    <text evidence="2">The sequence shown here is derived from an EMBL/GenBank/DDBJ whole genome shotgun (WGS) entry which is preliminary data.</text>
</comment>
<name>A0A9P6FT03_9FUNG</name>
<dbReference type="Proteomes" id="UP000780801">
    <property type="component" value="Unassembled WGS sequence"/>
</dbReference>
<reference evidence="2" key="1">
    <citation type="journal article" date="2020" name="Fungal Divers.">
        <title>Resolving the Mortierellaceae phylogeny through synthesis of multi-gene phylogenetics and phylogenomics.</title>
        <authorList>
            <person name="Vandepol N."/>
            <person name="Liber J."/>
            <person name="Desiro A."/>
            <person name="Na H."/>
            <person name="Kennedy M."/>
            <person name="Barry K."/>
            <person name="Grigoriev I.V."/>
            <person name="Miller A.N."/>
            <person name="O'Donnell K."/>
            <person name="Stajich J.E."/>
            <person name="Bonito G."/>
        </authorList>
    </citation>
    <scope>NUCLEOTIDE SEQUENCE</scope>
    <source>
        <strain evidence="2">KOD1015</strain>
    </source>
</reference>
<sequence>MKSTLALAAAALFTPALVAGLCNNRQFGLGSFSQPCDCPSGYTIYEADNCGGQSVHFSSGGWTTKQGQWPVKSYECDAVSLPGRCSNQEFGFGTFQKPCDCSGGYTIYQGPNCGDRSVHFNDGGWTTNPNNWPVKSYKCDDIQQTARCNNRSYGKGAFTKPGNCAAGYTIFQNNGCGGASVHINSGGWNTGPNNWDVQAYRCDTIQVSSNRCNARSYGVGTFPKPTECASSAYTIYQNSDCTGKLVHLQDGWTTSPSQWPVQSFRCDDSCSCQPRTSLVDLFEPSCHEESSWATQEDYEEEEPINKERLRFRYQY</sequence>
<dbReference type="AlphaFoldDB" id="A0A9P6FT03"/>
<evidence type="ECO:0000256" key="1">
    <source>
        <dbReference type="SAM" id="SignalP"/>
    </source>
</evidence>
<dbReference type="EMBL" id="JAABOA010002206">
    <property type="protein sequence ID" value="KAF9580221.1"/>
    <property type="molecule type" value="Genomic_DNA"/>
</dbReference>
<keyword evidence="1" id="KW-0732">Signal</keyword>
<feature type="signal peptide" evidence="1">
    <location>
        <begin position="1"/>
        <end position="20"/>
    </location>
</feature>
<keyword evidence="3" id="KW-1185">Reference proteome</keyword>
<evidence type="ECO:0000313" key="2">
    <source>
        <dbReference type="EMBL" id="KAF9580221.1"/>
    </source>
</evidence>